<dbReference type="Pfam" id="PF12698">
    <property type="entry name" value="ABC2_membrane_3"/>
    <property type="match status" value="2"/>
</dbReference>
<comment type="subcellular location">
    <subcellularLocation>
        <location evidence="1">Membrane</location>
        <topology evidence="1">Multi-pass membrane protein</topology>
    </subcellularLocation>
</comment>
<dbReference type="EMBL" id="JACSPW010000011">
    <property type="protein sequence ID" value="MBD8033897.1"/>
    <property type="molecule type" value="Genomic_DNA"/>
</dbReference>
<dbReference type="InterPro" id="IPR017501">
    <property type="entry name" value="Phage_infect_YhgE_C"/>
</dbReference>
<keyword evidence="3 5" id="KW-1133">Transmembrane helix</keyword>
<dbReference type="PANTHER" id="PTHR43077:SF5">
    <property type="entry name" value="PHAGE INFECTION PROTEIN"/>
    <property type="match status" value="1"/>
</dbReference>
<keyword evidence="4 5" id="KW-0472">Membrane</keyword>
<dbReference type="RefSeq" id="WP_191704412.1">
    <property type="nucleotide sequence ID" value="NZ_JACSPW010000011.1"/>
</dbReference>
<sequence length="728" mass="77509">MIKAEWLKIFKTKKMLISVIAVLFVPVMYSGMFLWAFWDPYANLESMPVAIVNEDKGAMMDDKTMELGQTLVDKLIDSEQFQFEEVDVKEADQKLLDQKYYILIKIPENFSEHATTLLDDQPQKLVIDYIPNEGFNFLSAQIGETAMDRIKAEVNMQVSATYAEKLFDSITQLGDGFVEAADGAGELDKGVAKLADGADELKGYLEQLASSTVELSDGTGTLTAGAKNAAAGAKELATGVAKIADGSNQLSAGAKSAADGANTLQQGIESYTNGIDQVANGQKEITSGQASLVESLKLLTQGTANIDDKVKALADGSANVAGGMDKLASQLEAILPMLPEENQEALKTALAQLQVGSKELSGGLGQLHEGVNGLDDKIAMISEGANKLNAGQLEVNAGVAQLKQNSAQLVAGASSLSEGNTTIAGKLDELSKGALNAATGANSLAQGLNTLVDGSNKLSDGTSLLAEKSGELAQGSTTLVNGTKELKDGTKTLSGKLTEASEKVQVNPTEDTYNMVGSPVEIEKESVNHVPNYGTGFAPYFISLGLFVGALLISIVFPFVEPAIIPKNSASWFISKVTVLIGVGLVQSFITIAIVVWGLGLEVNSMPLFILTTILTSFTFLAMVQLLVSLFGDPGRFIAIVVLILQLTTSAGTFPIELVPEQLHFFNKILPMTFSVQGFKAAISTGDTTFLMFNWSILGTVMFSCLAITFSYFALLYKKRYSKHHTEA</sequence>
<keyword evidence="8" id="KW-1185">Reference proteome</keyword>
<evidence type="ECO:0000313" key="8">
    <source>
        <dbReference type="Proteomes" id="UP000600565"/>
    </source>
</evidence>
<feature type="transmembrane region" description="Helical" evidence="5">
    <location>
        <begin position="572"/>
        <end position="600"/>
    </location>
</feature>
<name>A0ABR8XPM9_9BACL</name>
<dbReference type="NCBIfam" id="TIGR03061">
    <property type="entry name" value="pip_yhgE_Nterm"/>
    <property type="match status" value="1"/>
</dbReference>
<gene>
    <name evidence="7" type="ORF">H9632_12575</name>
</gene>
<dbReference type="InterPro" id="IPR011049">
    <property type="entry name" value="Serralysin-like_metalloprot_C"/>
</dbReference>
<evidence type="ECO:0000256" key="5">
    <source>
        <dbReference type="SAM" id="Phobius"/>
    </source>
</evidence>
<accession>A0ABR8XPM9</accession>
<feature type="domain" description="ABC-2 type transporter transmembrane" evidence="6">
    <location>
        <begin position="486"/>
        <end position="714"/>
    </location>
</feature>
<comment type="caution">
    <text evidence="7">The sequence shown here is derived from an EMBL/GenBank/DDBJ whole genome shotgun (WGS) entry which is preliminary data.</text>
</comment>
<feature type="transmembrane region" description="Helical" evidence="5">
    <location>
        <begin position="537"/>
        <end position="560"/>
    </location>
</feature>
<evidence type="ECO:0000256" key="2">
    <source>
        <dbReference type="ARBA" id="ARBA00022692"/>
    </source>
</evidence>
<dbReference type="InterPro" id="IPR013525">
    <property type="entry name" value="ABC2_TM"/>
</dbReference>
<dbReference type="InterPro" id="IPR017500">
    <property type="entry name" value="Phage_infect_YhgE_N"/>
</dbReference>
<feature type="transmembrane region" description="Helical" evidence="5">
    <location>
        <begin position="637"/>
        <end position="656"/>
    </location>
</feature>
<dbReference type="SUPFAM" id="SSF101967">
    <property type="entry name" value="Adhesin YadA, collagen-binding domain"/>
    <property type="match status" value="1"/>
</dbReference>
<feature type="transmembrane region" description="Helical" evidence="5">
    <location>
        <begin position="606"/>
        <end position="630"/>
    </location>
</feature>
<feature type="transmembrane region" description="Helical" evidence="5">
    <location>
        <begin position="695"/>
        <end position="717"/>
    </location>
</feature>
<dbReference type="Gene3D" id="3.40.1710.10">
    <property type="entry name" value="abc type-2 transporter like domain"/>
    <property type="match status" value="1"/>
</dbReference>
<dbReference type="NCBIfam" id="TIGR03062">
    <property type="entry name" value="pip_yhgE_Cterm"/>
    <property type="match status" value="1"/>
</dbReference>
<dbReference type="NCBIfam" id="TIGR03057">
    <property type="entry name" value="xxxLxxG_by_4"/>
    <property type="match status" value="3"/>
</dbReference>
<proteinExistence type="predicted"/>
<dbReference type="Proteomes" id="UP000600565">
    <property type="component" value="Unassembled WGS sequence"/>
</dbReference>
<reference evidence="7 8" key="1">
    <citation type="submission" date="2020-08" db="EMBL/GenBank/DDBJ databases">
        <title>A Genomic Blueprint of the Chicken Gut Microbiome.</title>
        <authorList>
            <person name="Gilroy R."/>
            <person name="Ravi A."/>
            <person name="Getino M."/>
            <person name="Pursley I."/>
            <person name="Horton D.L."/>
            <person name="Alikhan N.-F."/>
            <person name="Baker D."/>
            <person name="Gharbi K."/>
            <person name="Hall N."/>
            <person name="Watson M."/>
            <person name="Adriaenssens E.M."/>
            <person name="Foster-Nyarko E."/>
            <person name="Jarju S."/>
            <person name="Secka A."/>
            <person name="Antonio M."/>
            <person name="Oren A."/>
            <person name="Chaudhuri R."/>
            <person name="La Ragione R.M."/>
            <person name="Hildebrand F."/>
            <person name="Pallen M.J."/>
        </authorList>
    </citation>
    <scope>NUCLEOTIDE SEQUENCE [LARGE SCALE GENOMIC DNA]</scope>
    <source>
        <strain evidence="7 8">Sa1YVA6</strain>
    </source>
</reference>
<dbReference type="InterPro" id="IPR023908">
    <property type="entry name" value="xxxLxxG_rpt"/>
</dbReference>
<keyword evidence="2 5" id="KW-0812">Transmembrane</keyword>
<protein>
    <submittedName>
        <fullName evidence="7">YhgE/Pip domain-containing protein</fullName>
    </submittedName>
</protein>
<evidence type="ECO:0000256" key="1">
    <source>
        <dbReference type="ARBA" id="ARBA00004141"/>
    </source>
</evidence>
<evidence type="ECO:0000259" key="6">
    <source>
        <dbReference type="Pfam" id="PF12698"/>
    </source>
</evidence>
<evidence type="ECO:0000313" key="7">
    <source>
        <dbReference type="EMBL" id="MBD8033897.1"/>
    </source>
</evidence>
<feature type="transmembrane region" description="Helical" evidence="5">
    <location>
        <begin position="16"/>
        <end position="38"/>
    </location>
</feature>
<evidence type="ECO:0000256" key="4">
    <source>
        <dbReference type="ARBA" id="ARBA00023136"/>
    </source>
</evidence>
<dbReference type="SUPFAM" id="SSF58104">
    <property type="entry name" value="Methyl-accepting chemotaxis protein (MCP) signaling domain"/>
    <property type="match status" value="1"/>
</dbReference>
<evidence type="ECO:0000256" key="3">
    <source>
        <dbReference type="ARBA" id="ARBA00022989"/>
    </source>
</evidence>
<dbReference type="InterPro" id="IPR051328">
    <property type="entry name" value="T7SS_ABC-Transporter"/>
</dbReference>
<dbReference type="PANTHER" id="PTHR43077">
    <property type="entry name" value="TRANSPORT PERMEASE YVFS-RELATED"/>
    <property type="match status" value="1"/>
</dbReference>
<organism evidence="7 8">
    <name type="scientific">Solibacillus merdavium</name>
    <dbReference type="NCBI Taxonomy" id="2762218"/>
    <lineage>
        <taxon>Bacteria</taxon>
        <taxon>Bacillati</taxon>
        <taxon>Bacillota</taxon>
        <taxon>Bacilli</taxon>
        <taxon>Bacillales</taxon>
        <taxon>Caryophanaceae</taxon>
        <taxon>Solibacillus</taxon>
    </lineage>
</organism>
<feature type="domain" description="ABC-2 type transporter transmembrane" evidence="6">
    <location>
        <begin position="19"/>
        <end position="155"/>
    </location>
</feature>